<feature type="transmembrane region" description="Helical" evidence="2">
    <location>
        <begin position="21"/>
        <end position="41"/>
    </location>
</feature>
<feature type="compositionally biased region" description="Polar residues" evidence="1">
    <location>
        <begin position="236"/>
        <end position="252"/>
    </location>
</feature>
<protein>
    <submittedName>
        <fullName evidence="3">PrgI family protein</fullName>
    </submittedName>
</protein>
<keyword evidence="2" id="KW-0472">Membrane</keyword>
<evidence type="ECO:0000256" key="1">
    <source>
        <dbReference type="SAM" id="MobiDB-lite"/>
    </source>
</evidence>
<organism evidence="3 4">
    <name type="scientific">candidate division WS6 bacterium OLB20</name>
    <dbReference type="NCBI Taxonomy" id="1617426"/>
    <lineage>
        <taxon>Bacteria</taxon>
        <taxon>Candidatus Dojkabacteria</taxon>
    </lineage>
</organism>
<dbReference type="Proteomes" id="UP000070457">
    <property type="component" value="Unassembled WGS sequence"/>
</dbReference>
<comment type="caution">
    <text evidence="3">The sequence shown here is derived from an EMBL/GenBank/DDBJ whole genome shotgun (WGS) entry which is preliminary data.</text>
</comment>
<evidence type="ECO:0000313" key="4">
    <source>
        <dbReference type="Proteomes" id="UP000070457"/>
    </source>
</evidence>
<reference evidence="3 4" key="1">
    <citation type="submission" date="2015-02" db="EMBL/GenBank/DDBJ databases">
        <title>Improved understanding of the partial-nitritation anammox process through 23 genomes representing the majority of the microbial community.</title>
        <authorList>
            <person name="Speth D.R."/>
            <person name="In T Zandt M."/>
            <person name="Guerrero Cruz S."/>
            <person name="Jetten M.S."/>
            <person name="Dutilh B.E."/>
        </authorList>
    </citation>
    <scope>NUCLEOTIDE SEQUENCE [LARGE SCALE GENOMIC DNA]</scope>
    <source>
        <strain evidence="3">OLB20</strain>
    </source>
</reference>
<dbReference type="Pfam" id="PF12666">
    <property type="entry name" value="PrgI"/>
    <property type="match status" value="1"/>
</dbReference>
<gene>
    <name evidence="3" type="ORF">TR69_WS6001001209</name>
</gene>
<dbReference type="EMBL" id="JYNZ01000004">
    <property type="protein sequence ID" value="KXK26214.1"/>
    <property type="molecule type" value="Genomic_DNA"/>
</dbReference>
<evidence type="ECO:0000256" key="2">
    <source>
        <dbReference type="SAM" id="Phobius"/>
    </source>
</evidence>
<evidence type="ECO:0000313" key="3">
    <source>
        <dbReference type="EMBL" id="KXK26214.1"/>
    </source>
</evidence>
<dbReference type="InterPro" id="IPR024414">
    <property type="entry name" value="Uncharacterised_PrgI"/>
</dbReference>
<keyword evidence="2" id="KW-1133">Transmembrane helix</keyword>
<dbReference type="AlphaFoldDB" id="A0A136LX35"/>
<feature type="compositionally biased region" description="Low complexity" evidence="1">
    <location>
        <begin position="258"/>
        <end position="269"/>
    </location>
</feature>
<sequence>MERHSVPQNIMDVEFKLFGSFTIKQFAYLAAGIVVALLIFFTPLPSLLKLILVPMSALTGIFLGLVRINGQPSTTFVANFIVALFSTQTRIWSKEAKTPDILQESKAIVNPEDADKIVSMNRSVTRAAKLKPLENLVDETEDNELDQVEDARLSEIEKHFDFAVEDLKRETARVDEIKRPAAPPQAKAPVDVTVEQPALVHFDPEEDNLAGSIASKELEGEPIIRTNKYATMFKQMQSQPNRPISSPQQVQKTAEPKTSQQQAQAQQTSPSVGEVSAEPQKKTTRSCYIRAFCTVRQTGSVCNRSERSDLFG</sequence>
<name>A0A136LX35_9BACT</name>
<accession>A0A136LX35</accession>
<keyword evidence="2" id="KW-0812">Transmembrane</keyword>
<dbReference type="STRING" id="1617426.TR69_WS6001001209"/>
<feature type="region of interest" description="Disordered" evidence="1">
    <location>
        <begin position="236"/>
        <end position="282"/>
    </location>
</feature>
<proteinExistence type="predicted"/>